<dbReference type="EMBL" id="CP032050">
    <property type="protein sequence ID" value="AYN69014.1"/>
    <property type="molecule type" value="Genomic_DNA"/>
</dbReference>
<dbReference type="PROSITE" id="PS51257">
    <property type="entry name" value="PROKAR_LIPOPROTEIN"/>
    <property type="match status" value="1"/>
</dbReference>
<evidence type="ECO:0000313" key="2">
    <source>
        <dbReference type="EMBL" id="AYN69014.1"/>
    </source>
</evidence>
<accession>A0A3G2L9U5</accession>
<reference evidence="2 3" key="1">
    <citation type="submission" date="2018-08" db="EMBL/GenBank/DDBJ databases">
        <title>The reduced genetic potential of extracellular carbohydrate catabolism in Euzebyella marina RN62, a Flavobacteriia bacterium isolated from the hadal water.</title>
        <authorList>
            <person name="Xue C."/>
        </authorList>
    </citation>
    <scope>NUCLEOTIDE SEQUENCE [LARGE SCALE GENOMIC DNA]</scope>
    <source>
        <strain evidence="2 3">RN62</strain>
    </source>
</reference>
<dbReference type="Proteomes" id="UP000276309">
    <property type="component" value="Chromosome"/>
</dbReference>
<dbReference type="AlphaFoldDB" id="A0A3G2L9U5"/>
<keyword evidence="1" id="KW-0732">Signal</keyword>
<keyword evidence="3" id="KW-1185">Reference proteome</keyword>
<evidence type="ECO:0000313" key="3">
    <source>
        <dbReference type="Proteomes" id="UP000276309"/>
    </source>
</evidence>
<organism evidence="2 3">
    <name type="scientific">Euzebyella marina</name>
    <dbReference type="NCBI Taxonomy" id="1761453"/>
    <lineage>
        <taxon>Bacteria</taxon>
        <taxon>Pseudomonadati</taxon>
        <taxon>Bacteroidota</taxon>
        <taxon>Flavobacteriia</taxon>
        <taxon>Flavobacteriales</taxon>
        <taxon>Flavobacteriaceae</taxon>
        <taxon>Euzebyella</taxon>
    </lineage>
</organism>
<evidence type="ECO:0000256" key="1">
    <source>
        <dbReference type="SAM" id="SignalP"/>
    </source>
</evidence>
<dbReference type="RefSeq" id="WP_121850021.1">
    <property type="nucleotide sequence ID" value="NZ_CP032050.1"/>
</dbReference>
<proteinExistence type="predicted"/>
<dbReference type="KEGG" id="emar:D1013_17315"/>
<dbReference type="OrthoDB" id="1448832at2"/>
<feature type="signal peptide" evidence="1">
    <location>
        <begin position="1"/>
        <end position="20"/>
    </location>
</feature>
<sequence>MKRILSICSVVFLLAATLFSCVEEQDFDQYDEIEVTPTLEASMLYVEAPEDMVNSAPSNVVFTQNFNFDAFSYDAFSERVLDGTITYLVENTTSKTLSITIEFLDDQDNLLGQADNITVDPNSTSQLDVSYGDAGRSIEIIKNTSSIRVSTTNLGDTTSVSNQPDPKIVVKSSAKFRVQLK</sequence>
<protein>
    <submittedName>
        <fullName evidence="2">Uncharacterized protein</fullName>
    </submittedName>
</protein>
<gene>
    <name evidence="2" type="ORF">D1013_17315</name>
</gene>
<name>A0A3G2L9U5_9FLAO</name>
<feature type="chain" id="PRO_5017932061" evidence="1">
    <location>
        <begin position="21"/>
        <end position="181"/>
    </location>
</feature>